<feature type="coiled-coil region" evidence="13">
    <location>
        <begin position="81"/>
        <end position="111"/>
    </location>
</feature>
<dbReference type="PROSITE" id="PS00552">
    <property type="entry name" value="HTH_MERR_1"/>
    <property type="match status" value="1"/>
</dbReference>
<dbReference type="Proteomes" id="UP001139488">
    <property type="component" value="Unassembled WGS sequence"/>
</dbReference>
<evidence type="ECO:0000256" key="4">
    <source>
        <dbReference type="ARBA" id="ARBA00022490"/>
    </source>
</evidence>
<keyword evidence="4" id="KW-0963">Cytoplasm</keyword>
<dbReference type="GO" id="GO:0045893">
    <property type="term" value="P:positive regulation of DNA-templated transcription"/>
    <property type="evidence" value="ECO:0007669"/>
    <property type="project" value="InterPro"/>
</dbReference>
<gene>
    <name evidence="15" type="primary">cueR</name>
    <name evidence="15" type="ORF">LNL84_02625</name>
</gene>
<evidence type="ECO:0000259" key="14">
    <source>
        <dbReference type="PROSITE" id="PS50937"/>
    </source>
</evidence>
<keyword evidence="9" id="KW-0010">Activator</keyword>
<dbReference type="Gene3D" id="1.10.1660.10">
    <property type="match status" value="1"/>
</dbReference>
<evidence type="ECO:0000256" key="11">
    <source>
        <dbReference type="ARBA" id="ARBA00031472"/>
    </source>
</evidence>
<reference evidence="15" key="1">
    <citation type="submission" date="2021-11" db="EMBL/GenBank/DDBJ databases">
        <title>Vibrio ZSDE26 sp. nov. and Vibrio ZSDZ34 sp. nov., isolated from coastal seawater in Qingdao.</title>
        <authorList>
            <person name="Zhang P."/>
        </authorList>
    </citation>
    <scope>NUCLEOTIDE SEQUENCE</scope>
    <source>
        <strain evidence="15">ZSDZ34</strain>
    </source>
</reference>
<evidence type="ECO:0000256" key="12">
    <source>
        <dbReference type="ARBA" id="ARBA00032335"/>
    </source>
</evidence>
<dbReference type="GO" id="GO:0005737">
    <property type="term" value="C:cytoplasm"/>
    <property type="evidence" value="ECO:0007669"/>
    <property type="project" value="UniProtKB-SubCell"/>
</dbReference>
<dbReference type="PANTHER" id="PTHR30204:SF16">
    <property type="entry name" value="HTH-TYPE TRANSCRIPTIONAL REGULATOR CUER"/>
    <property type="match status" value="1"/>
</dbReference>
<proteinExistence type="predicted"/>
<sequence length="130" mass="14716">MNISQVAKLTGLTSKSIRLYEERDVISAPTRSDNGYRVYSNKQVDELKFVSNARKAGFSLDECKELLAMERNPHRMSAQVKHFASNKLSDIREQIEALRNIECKLQEWVERCPGDGQSACPIIDGLKEGN</sequence>
<keyword evidence="7" id="KW-0805">Transcription regulation</keyword>
<comment type="subunit">
    <text evidence="2">Homodimer.</text>
</comment>
<dbReference type="InterPro" id="IPR009061">
    <property type="entry name" value="DNA-bd_dom_put_sf"/>
</dbReference>
<dbReference type="InterPro" id="IPR011789">
    <property type="entry name" value="CueR"/>
</dbReference>
<dbReference type="RefSeq" id="WP_244355031.1">
    <property type="nucleotide sequence ID" value="NZ_JAJNNZ010000002.1"/>
</dbReference>
<dbReference type="PRINTS" id="PR00040">
    <property type="entry name" value="HTHMERR"/>
</dbReference>
<evidence type="ECO:0000256" key="8">
    <source>
        <dbReference type="ARBA" id="ARBA00023125"/>
    </source>
</evidence>
<evidence type="ECO:0000256" key="7">
    <source>
        <dbReference type="ARBA" id="ARBA00023015"/>
    </source>
</evidence>
<evidence type="ECO:0000313" key="16">
    <source>
        <dbReference type="Proteomes" id="UP001139488"/>
    </source>
</evidence>
<keyword evidence="8" id="KW-0238">DNA-binding</keyword>
<dbReference type="GO" id="GO:0003677">
    <property type="term" value="F:DNA binding"/>
    <property type="evidence" value="ECO:0007669"/>
    <property type="project" value="UniProtKB-KW"/>
</dbReference>
<evidence type="ECO:0000256" key="6">
    <source>
        <dbReference type="ARBA" id="ARBA00023008"/>
    </source>
</evidence>
<feature type="domain" description="HTH merR-type" evidence="14">
    <location>
        <begin position="1"/>
        <end position="69"/>
    </location>
</feature>
<dbReference type="SUPFAM" id="SSF46955">
    <property type="entry name" value="Putative DNA-binding domain"/>
    <property type="match status" value="1"/>
</dbReference>
<evidence type="ECO:0000313" key="15">
    <source>
        <dbReference type="EMBL" id="MCJ2375719.1"/>
    </source>
</evidence>
<protein>
    <recommendedName>
        <fullName evidence="3">HTH-type transcriptional regulator CueR</fullName>
    </recommendedName>
    <alternativeName>
        <fullName evidence="12">Copper efflux regulator</fullName>
    </alternativeName>
    <alternativeName>
        <fullName evidence="11">Copper export regulator</fullName>
    </alternativeName>
</protein>
<dbReference type="SMART" id="SM00422">
    <property type="entry name" value="HTH_MERR"/>
    <property type="match status" value="1"/>
</dbReference>
<evidence type="ECO:0000256" key="3">
    <source>
        <dbReference type="ARBA" id="ARBA00017250"/>
    </source>
</evidence>
<evidence type="ECO:0000256" key="10">
    <source>
        <dbReference type="ARBA" id="ARBA00023163"/>
    </source>
</evidence>
<evidence type="ECO:0000256" key="13">
    <source>
        <dbReference type="SAM" id="Coils"/>
    </source>
</evidence>
<dbReference type="GO" id="GO:0003700">
    <property type="term" value="F:DNA-binding transcription factor activity"/>
    <property type="evidence" value="ECO:0007669"/>
    <property type="project" value="InterPro"/>
</dbReference>
<keyword evidence="6" id="KW-0186">Copper</keyword>
<dbReference type="AlphaFoldDB" id="A0A9X1WEV6"/>
<comment type="caution">
    <text evidence="15">The sequence shown here is derived from an EMBL/GenBank/DDBJ whole genome shotgun (WGS) entry which is preliminary data.</text>
</comment>
<dbReference type="InterPro" id="IPR000551">
    <property type="entry name" value="MerR-type_HTH_dom"/>
</dbReference>
<keyword evidence="10" id="KW-0804">Transcription</keyword>
<evidence type="ECO:0000256" key="9">
    <source>
        <dbReference type="ARBA" id="ARBA00023159"/>
    </source>
</evidence>
<dbReference type="Pfam" id="PF13411">
    <property type="entry name" value="MerR_1"/>
    <property type="match status" value="1"/>
</dbReference>
<dbReference type="InterPro" id="IPR047057">
    <property type="entry name" value="MerR_fam"/>
</dbReference>
<evidence type="ECO:0000256" key="5">
    <source>
        <dbReference type="ARBA" id="ARBA00022723"/>
    </source>
</evidence>
<dbReference type="PANTHER" id="PTHR30204">
    <property type="entry name" value="REDOX-CYCLING DRUG-SENSING TRANSCRIPTIONAL ACTIVATOR SOXR"/>
    <property type="match status" value="1"/>
</dbReference>
<organism evidence="15 16">
    <name type="scientific">Vibrio gelatinilyticus</name>
    <dbReference type="NCBI Taxonomy" id="2893468"/>
    <lineage>
        <taxon>Bacteria</taxon>
        <taxon>Pseudomonadati</taxon>
        <taxon>Pseudomonadota</taxon>
        <taxon>Gammaproteobacteria</taxon>
        <taxon>Vibrionales</taxon>
        <taxon>Vibrionaceae</taxon>
        <taxon>Vibrio</taxon>
    </lineage>
</organism>
<evidence type="ECO:0000256" key="1">
    <source>
        <dbReference type="ARBA" id="ARBA00004496"/>
    </source>
</evidence>
<evidence type="ECO:0000256" key="2">
    <source>
        <dbReference type="ARBA" id="ARBA00011738"/>
    </source>
</evidence>
<keyword evidence="16" id="KW-1185">Reference proteome</keyword>
<keyword evidence="13" id="KW-0175">Coiled coil</keyword>
<comment type="subcellular location">
    <subcellularLocation>
        <location evidence="1">Cytoplasm</location>
    </subcellularLocation>
</comment>
<dbReference type="NCBIfam" id="TIGR02044">
    <property type="entry name" value="CueR"/>
    <property type="match status" value="1"/>
</dbReference>
<dbReference type="PROSITE" id="PS50937">
    <property type="entry name" value="HTH_MERR_2"/>
    <property type="match status" value="1"/>
</dbReference>
<dbReference type="EMBL" id="JAJNNZ010000002">
    <property type="protein sequence ID" value="MCJ2375719.1"/>
    <property type="molecule type" value="Genomic_DNA"/>
</dbReference>
<keyword evidence="5" id="KW-0479">Metal-binding</keyword>
<dbReference type="GO" id="GO:0005507">
    <property type="term" value="F:copper ion binding"/>
    <property type="evidence" value="ECO:0007669"/>
    <property type="project" value="InterPro"/>
</dbReference>
<name>A0A9X1WEV6_9VIBR</name>
<accession>A0A9X1WEV6</accession>